<comment type="subcellular location">
    <subcellularLocation>
        <location evidence="1">Membrane</location>
        <topology evidence="1">Multi-pass membrane protein</topology>
    </subcellularLocation>
</comment>
<gene>
    <name evidence="9" type="ORF">E3P99_02860</name>
</gene>
<evidence type="ECO:0000256" key="6">
    <source>
        <dbReference type="ARBA" id="ARBA00022989"/>
    </source>
</evidence>
<evidence type="ECO:0000256" key="4">
    <source>
        <dbReference type="ARBA" id="ARBA00022679"/>
    </source>
</evidence>
<keyword evidence="4" id="KW-0808">Transferase</keyword>
<reference evidence="9 10" key="1">
    <citation type="submission" date="2019-03" db="EMBL/GenBank/DDBJ databases">
        <title>Sequencing 23 genomes of Wallemia ichthyophaga.</title>
        <authorList>
            <person name="Gostincar C."/>
        </authorList>
    </citation>
    <scope>NUCLEOTIDE SEQUENCE [LARGE SCALE GENOMIC DNA]</scope>
    <source>
        <strain evidence="9 10">EXF-5753</strain>
    </source>
</reference>
<evidence type="ECO:0000256" key="3">
    <source>
        <dbReference type="ARBA" id="ARBA00007282"/>
    </source>
</evidence>
<dbReference type="PANTHER" id="PTHR31595">
    <property type="entry name" value="LONG-CHAIN-ALCOHOL O-FATTY-ACYLTRANSFERASE 3-RELATED"/>
    <property type="match status" value="1"/>
</dbReference>
<evidence type="ECO:0000256" key="2">
    <source>
        <dbReference type="ARBA" id="ARBA00005179"/>
    </source>
</evidence>
<sequence length="398" mass="45318">MIDIRFVVPVLIQIRLICYKETAFTAFARKALIVPTVYTALTNTQRGHFDGIGPIGFVWAVTLFVACLKSIDLGFTPRHKIRYIGPSRQRDKESVQDIDRDLGWRGFFELLTKYVTLRGIGWEWGSTLDTLPPVYREKFGRRSILEAFKHQFISTVSVGVLTYAMDNDDSLAQALGYERTWLAEYVSDVVQTIALASAAWSGLSLGYHYLAATVYAYSRATSQSFDPERWPALLDDPLQMHSVHDFWTNKWHVIFKRQFIMCGYKPVVAVCHRIGIKGDLARLLGVQGAFFISALLHEYGIRNALNNVHHPDTYPSLVFFQLSAIAIALEMSFERFTGRKVGGSIGRTWAWLFLLVTGVPMMRHWMHGGRLGYIAPPRLWTKRKLLIPFAFMAPSQEV</sequence>
<protein>
    <recommendedName>
        <fullName evidence="8">Wax synthase domain-containing protein</fullName>
    </recommendedName>
</protein>
<comment type="caution">
    <text evidence="9">The sequence shown here is derived from an EMBL/GenBank/DDBJ whole genome shotgun (WGS) entry which is preliminary data.</text>
</comment>
<dbReference type="Proteomes" id="UP000310189">
    <property type="component" value="Unassembled WGS sequence"/>
</dbReference>
<evidence type="ECO:0000256" key="1">
    <source>
        <dbReference type="ARBA" id="ARBA00004141"/>
    </source>
</evidence>
<accession>A0A4T0FK01</accession>
<organism evidence="9 10">
    <name type="scientific">Wallemia hederae</name>
    <dbReference type="NCBI Taxonomy" id="1540922"/>
    <lineage>
        <taxon>Eukaryota</taxon>
        <taxon>Fungi</taxon>
        <taxon>Dikarya</taxon>
        <taxon>Basidiomycota</taxon>
        <taxon>Wallemiomycotina</taxon>
        <taxon>Wallemiomycetes</taxon>
        <taxon>Wallemiales</taxon>
        <taxon>Wallemiaceae</taxon>
        <taxon>Wallemia</taxon>
    </lineage>
</organism>
<keyword evidence="7" id="KW-0472">Membrane</keyword>
<evidence type="ECO:0000313" key="10">
    <source>
        <dbReference type="Proteomes" id="UP000310189"/>
    </source>
</evidence>
<comment type="similarity">
    <text evidence="3">Belongs to the wax synthase family.</text>
</comment>
<keyword evidence="10" id="KW-1185">Reference proteome</keyword>
<keyword evidence="6" id="KW-1133">Transmembrane helix</keyword>
<name>A0A4T0FK01_9BASI</name>
<evidence type="ECO:0000256" key="5">
    <source>
        <dbReference type="ARBA" id="ARBA00022692"/>
    </source>
</evidence>
<dbReference type="GO" id="GO:0008374">
    <property type="term" value="F:O-acyltransferase activity"/>
    <property type="evidence" value="ECO:0007669"/>
    <property type="project" value="InterPro"/>
</dbReference>
<feature type="domain" description="Wax synthase" evidence="8">
    <location>
        <begin position="230"/>
        <end position="320"/>
    </location>
</feature>
<dbReference type="AlphaFoldDB" id="A0A4T0FK01"/>
<dbReference type="Pfam" id="PF13813">
    <property type="entry name" value="MBOAT_2"/>
    <property type="match status" value="1"/>
</dbReference>
<evidence type="ECO:0000256" key="7">
    <source>
        <dbReference type="ARBA" id="ARBA00023136"/>
    </source>
</evidence>
<proteinExistence type="inferred from homology"/>
<dbReference type="GO" id="GO:0006629">
    <property type="term" value="P:lipid metabolic process"/>
    <property type="evidence" value="ECO:0007669"/>
    <property type="project" value="InterPro"/>
</dbReference>
<dbReference type="GO" id="GO:0016020">
    <property type="term" value="C:membrane"/>
    <property type="evidence" value="ECO:0007669"/>
    <property type="project" value="UniProtKB-SubCell"/>
</dbReference>
<dbReference type="EMBL" id="SPNW01000044">
    <property type="protein sequence ID" value="TIA87975.1"/>
    <property type="molecule type" value="Genomic_DNA"/>
</dbReference>
<dbReference type="OrthoDB" id="1077582at2759"/>
<keyword evidence="5" id="KW-0812">Transmembrane</keyword>
<evidence type="ECO:0000313" key="9">
    <source>
        <dbReference type="EMBL" id="TIA87975.1"/>
    </source>
</evidence>
<dbReference type="PANTHER" id="PTHR31595:SF57">
    <property type="entry name" value="OS04G0481900 PROTEIN"/>
    <property type="match status" value="1"/>
</dbReference>
<dbReference type="InterPro" id="IPR032805">
    <property type="entry name" value="Wax_synthase_dom"/>
</dbReference>
<comment type="pathway">
    <text evidence="2">Secondary metabolite biosynthesis.</text>
</comment>
<evidence type="ECO:0000259" key="8">
    <source>
        <dbReference type="Pfam" id="PF13813"/>
    </source>
</evidence>
<dbReference type="InterPro" id="IPR044851">
    <property type="entry name" value="Wax_synthase"/>
</dbReference>